<proteinExistence type="predicted"/>
<name>A0A0F9A908_9ZZZZ</name>
<protein>
    <submittedName>
        <fullName evidence="1">Uncharacterized protein</fullName>
    </submittedName>
</protein>
<reference evidence="1" key="1">
    <citation type="journal article" date="2015" name="Nature">
        <title>Complex archaea that bridge the gap between prokaryotes and eukaryotes.</title>
        <authorList>
            <person name="Spang A."/>
            <person name="Saw J.H."/>
            <person name="Jorgensen S.L."/>
            <person name="Zaremba-Niedzwiedzka K."/>
            <person name="Martijn J."/>
            <person name="Lind A.E."/>
            <person name="van Eijk R."/>
            <person name="Schleper C."/>
            <person name="Guy L."/>
            <person name="Ettema T.J."/>
        </authorList>
    </citation>
    <scope>NUCLEOTIDE SEQUENCE</scope>
</reference>
<feature type="non-terminal residue" evidence="1">
    <location>
        <position position="64"/>
    </location>
</feature>
<dbReference type="EMBL" id="LAZR01059004">
    <property type="protein sequence ID" value="KKK68706.1"/>
    <property type="molecule type" value="Genomic_DNA"/>
</dbReference>
<organism evidence="1">
    <name type="scientific">marine sediment metagenome</name>
    <dbReference type="NCBI Taxonomy" id="412755"/>
    <lineage>
        <taxon>unclassified sequences</taxon>
        <taxon>metagenomes</taxon>
        <taxon>ecological metagenomes</taxon>
    </lineage>
</organism>
<evidence type="ECO:0000313" key="1">
    <source>
        <dbReference type="EMBL" id="KKK68706.1"/>
    </source>
</evidence>
<comment type="caution">
    <text evidence="1">The sequence shown here is derived from an EMBL/GenBank/DDBJ whole genome shotgun (WGS) entry which is preliminary data.</text>
</comment>
<gene>
    <name evidence="1" type="ORF">LCGC14_2941390</name>
</gene>
<dbReference type="AlphaFoldDB" id="A0A0F9A908"/>
<accession>A0A0F9A908</accession>
<sequence>MTGSITWTGHRTGWRGRSLTGIKGGMKCRPLVRELNKLASKLMELNLAVIKKATKPLGRENDNR</sequence>